<comment type="caution">
    <text evidence="3">The sequence shown here is derived from an EMBL/GenBank/DDBJ whole genome shotgun (WGS) entry which is preliminary data.</text>
</comment>
<protein>
    <submittedName>
        <fullName evidence="3">ATP-binding protein</fullName>
    </submittedName>
</protein>
<dbReference type="Pfam" id="PF13635">
    <property type="entry name" value="DUF4143"/>
    <property type="match status" value="1"/>
</dbReference>
<keyword evidence="3" id="KW-0547">Nucleotide-binding</keyword>
<reference evidence="3" key="1">
    <citation type="journal article" date="2021" name="PeerJ">
        <title>Extensive microbial diversity within the chicken gut microbiome revealed by metagenomics and culture.</title>
        <authorList>
            <person name="Gilroy R."/>
            <person name="Ravi A."/>
            <person name="Getino M."/>
            <person name="Pursley I."/>
            <person name="Horton D.L."/>
            <person name="Alikhan N.F."/>
            <person name="Baker D."/>
            <person name="Gharbi K."/>
            <person name="Hall N."/>
            <person name="Watson M."/>
            <person name="Adriaenssens E.M."/>
            <person name="Foster-Nyarko E."/>
            <person name="Jarju S."/>
            <person name="Secka A."/>
            <person name="Antonio M."/>
            <person name="Oren A."/>
            <person name="Chaudhuri R.R."/>
            <person name="La Ragione R."/>
            <person name="Hildebrand F."/>
            <person name="Pallen M.J."/>
        </authorList>
    </citation>
    <scope>NUCLEOTIDE SEQUENCE</scope>
    <source>
        <strain evidence="3">12435</strain>
    </source>
</reference>
<reference evidence="3" key="2">
    <citation type="submission" date="2021-04" db="EMBL/GenBank/DDBJ databases">
        <authorList>
            <person name="Gilroy R."/>
        </authorList>
    </citation>
    <scope>NUCLEOTIDE SEQUENCE</scope>
    <source>
        <strain evidence="3">12435</strain>
    </source>
</reference>
<dbReference type="InterPro" id="IPR027417">
    <property type="entry name" value="P-loop_NTPase"/>
</dbReference>
<dbReference type="PANTHER" id="PTHR33295:SF18">
    <property type="entry name" value="AAA+ ATPASE DOMAIN-CONTAINING PROTEIN"/>
    <property type="match status" value="1"/>
</dbReference>
<dbReference type="EMBL" id="DXHS01000050">
    <property type="protein sequence ID" value="HIW02261.1"/>
    <property type="molecule type" value="Genomic_DNA"/>
</dbReference>
<dbReference type="InterPro" id="IPR041682">
    <property type="entry name" value="AAA_14"/>
</dbReference>
<dbReference type="GO" id="GO:0005524">
    <property type="term" value="F:ATP binding"/>
    <property type="evidence" value="ECO:0007669"/>
    <property type="project" value="UniProtKB-KW"/>
</dbReference>
<dbReference type="AlphaFoldDB" id="A0A9D1Q037"/>
<accession>A0A9D1Q037</accession>
<evidence type="ECO:0000259" key="2">
    <source>
        <dbReference type="Pfam" id="PF13635"/>
    </source>
</evidence>
<organism evidence="3 4">
    <name type="scientific">Candidatus Protoclostridium stercorigallinarum</name>
    <dbReference type="NCBI Taxonomy" id="2838741"/>
    <lineage>
        <taxon>Bacteria</taxon>
        <taxon>Bacillati</taxon>
        <taxon>Bacillota</taxon>
        <taxon>Clostridia</taxon>
        <taxon>Candidatus Protoclostridium</taxon>
    </lineage>
</organism>
<evidence type="ECO:0000259" key="1">
    <source>
        <dbReference type="Pfam" id="PF13173"/>
    </source>
</evidence>
<evidence type="ECO:0000313" key="4">
    <source>
        <dbReference type="Proteomes" id="UP000823990"/>
    </source>
</evidence>
<gene>
    <name evidence="3" type="ORF">H9892_02855</name>
</gene>
<feature type="domain" description="DUF4143" evidence="2">
    <location>
        <begin position="210"/>
        <end position="360"/>
    </location>
</feature>
<sequence length="432" mass="49778">MYIQRRIYLDRLIAKKDNGFIKVITGVRRCGKSFLLFTLYKEYLLRSGISDDRIVMLALDNALNAKYRDPLALSQYLESRMADAGKRYYVFLDEIQFVGKKKVQRNPDIYITFYDVLNGLQEKGNADIYVTGSNSKMLSKDVATEFRGRGDELHIAPLSFKEYFDFVGGSKEEALADYMLYGGMPLVLSKQTDTEKREYLSGLFSETYFKDIVERNDIAYPEVLGMLADELCSSVGSLTNSSKIAATFQSVRKMKIDSETIGAYLGYLLDSYLFSVARRYDVKGRKYFSYPNKYYCIDPGLCNARLNFRQIEETHLMENIIYNELIGRGCSVDVGVVNGTEMTSGKQTRVMYEVDFVVNADHAGEKYYIQSALQMDDEAKREQEIRPFLKLRNDFTKRIIITKTMMKPWTDEYGIRHIGIYDFLLNADSLNF</sequence>
<feature type="domain" description="AAA" evidence="1">
    <location>
        <begin position="21"/>
        <end position="163"/>
    </location>
</feature>
<proteinExistence type="predicted"/>
<dbReference type="PANTHER" id="PTHR33295">
    <property type="entry name" value="ATPASE"/>
    <property type="match status" value="1"/>
</dbReference>
<dbReference type="SUPFAM" id="SSF52540">
    <property type="entry name" value="P-loop containing nucleoside triphosphate hydrolases"/>
    <property type="match status" value="1"/>
</dbReference>
<dbReference type="InterPro" id="IPR025420">
    <property type="entry name" value="DUF4143"/>
</dbReference>
<name>A0A9D1Q037_9FIRM</name>
<keyword evidence="3" id="KW-0067">ATP-binding</keyword>
<dbReference type="Proteomes" id="UP000823990">
    <property type="component" value="Unassembled WGS sequence"/>
</dbReference>
<evidence type="ECO:0000313" key="3">
    <source>
        <dbReference type="EMBL" id="HIW02261.1"/>
    </source>
</evidence>
<dbReference type="Pfam" id="PF13173">
    <property type="entry name" value="AAA_14"/>
    <property type="match status" value="1"/>
</dbReference>